<evidence type="ECO:0000313" key="2">
    <source>
        <dbReference type="Proteomes" id="UP000325315"/>
    </source>
</evidence>
<name>A0A5B6WTH6_9ROSI</name>
<protein>
    <submittedName>
        <fullName evidence="1">DNA/RNA polymerases superfamily protein</fullName>
    </submittedName>
</protein>
<dbReference type="SUPFAM" id="SSF53098">
    <property type="entry name" value="Ribonuclease H-like"/>
    <property type="match status" value="1"/>
</dbReference>
<dbReference type="Gene3D" id="3.30.420.10">
    <property type="entry name" value="Ribonuclease H-like superfamily/Ribonuclease H"/>
    <property type="match status" value="1"/>
</dbReference>
<dbReference type="GO" id="GO:0003676">
    <property type="term" value="F:nucleic acid binding"/>
    <property type="evidence" value="ECO:0007669"/>
    <property type="project" value="InterPro"/>
</dbReference>
<dbReference type="AlphaFoldDB" id="A0A5B6WTH6"/>
<dbReference type="EMBL" id="SMMG02000002">
    <property type="protein sequence ID" value="KAA3484596.1"/>
    <property type="molecule type" value="Genomic_DNA"/>
</dbReference>
<gene>
    <name evidence="1" type="ORF">EPI10_006670</name>
</gene>
<accession>A0A5B6WTH6</accession>
<dbReference type="PANTHER" id="PTHR45835">
    <property type="entry name" value="YALI0A06105P"/>
    <property type="match status" value="1"/>
</dbReference>
<organism evidence="1 2">
    <name type="scientific">Gossypium australe</name>
    <dbReference type="NCBI Taxonomy" id="47621"/>
    <lineage>
        <taxon>Eukaryota</taxon>
        <taxon>Viridiplantae</taxon>
        <taxon>Streptophyta</taxon>
        <taxon>Embryophyta</taxon>
        <taxon>Tracheophyta</taxon>
        <taxon>Spermatophyta</taxon>
        <taxon>Magnoliopsida</taxon>
        <taxon>eudicotyledons</taxon>
        <taxon>Gunneridae</taxon>
        <taxon>Pentapetalae</taxon>
        <taxon>rosids</taxon>
        <taxon>malvids</taxon>
        <taxon>Malvales</taxon>
        <taxon>Malvaceae</taxon>
        <taxon>Malvoideae</taxon>
        <taxon>Gossypium</taxon>
    </lineage>
</organism>
<keyword evidence="2" id="KW-1185">Reference proteome</keyword>
<proteinExistence type="predicted"/>
<comment type="caution">
    <text evidence="1">The sequence shown here is derived from an EMBL/GenBank/DDBJ whole genome shotgun (WGS) entry which is preliminary data.</text>
</comment>
<dbReference type="InterPro" id="IPR036397">
    <property type="entry name" value="RNaseH_sf"/>
</dbReference>
<dbReference type="InterPro" id="IPR012337">
    <property type="entry name" value="RNaseH-like_sf"/>
</dbReference>
<evidence type="ECO:0000313" key="1">
    <source>
        <dbReference type="EMBL" id="KAA3484596.1"/>
    </source>
</evidence>
<sequence>MDFVTGLPATPKKKDAIWVVVGGLYVSKIVKLHGVSLLIISNRDPRFTSRFWKKLQEALGTKLSFSNWEKHLPLVEFSYNNSYKSSLRMAPFERKCRTPLYWTELRENQIHWVDLVREIEEKVKVIRECLKTASDRQKSYANLKRKEIEF</sequence>
<reference evidence="2" key="1">
    <citation type="journal article" date="2019" name="Plant Biotechnol. J.">
        <title>Genome sequencing of the Australian wild diploid species Gossypium australe highlights disease resistance and delayed gland morphogenesis.</title>
        <authorList>
            <person name="Cai Y."/>
            <person name="Cai X."/>
            <person name="Wang Q."/>
            <person name="Wang P."/>
            <person name="Zhang Y."/>
            <person name="Cai C."/>
            <person name="Xu Y."/>
            <person name="Wang K."/>
            <person name="Zhou Z."/>
            <person name="Wang C."/>
            <person name="Geng S."/>
            <person name="Li B."/>
            <person name="Dong Q."/>
            <person name="Hou Y."/>
            <person name="Wang H."/>
            <person name="Ai P."/>
            <person name="Liu Z."/>
            <person name="Yi F."/>
            <person name="Sun M."/>
            <person name="An G."/>
            <person name="Cheng J."/>
            <person name="Zhang Y."/>
            <person name="Shi Q."/>
            <person name="Xie Y."/>
            <person name="Shi X."/>
            <person name="Chang Y."/>
            <person name="Huang F."/>
            <person name="Chen Y."/>
            <person name="Hong S."/>
            <person name="Mi L."/>
            <person name="Sun Q."/>
            <person name="Zhang L."/>
            <person name="Zhou B."/>
            <person name="Peng R."/>
            <person name="Zhang X."/>
            <person name="Liu F."/>
        </authorList>
    </citation>
    <scope>NUCLEOTIDE SEQUENCE [LARGE SCALE GENOMIC DNA]</scope>
    <source>
        <strain evidence="2">cv. PA1801</strain>
    </source>
</reference>
<dbReference type="OrthoDB" id="1738613at2759"/>
<dbReference type="Proteomes" id="UP000325315">
    <property type="component" value="Unassembled WGS sequence"/>
</dbReference>
<dbReference type="PANTHER" id="PTHR45835:SF99">
    <property type="entry name" value="CHROMO DOMAIN-CONTAINING PROTEIN-RELATED"/>
    <property type="match status" value="1"/>
</dbReference>